<dbReference type="EMBL" id="LAZR01001550">
    <property type="protein sequence ID" value="KKN42896.1"/>
    <property type="molecule type" value="Genomic_DNA"/>
</dbReference>
<protein>
    <submittedName>
        <fullName evidence="1">Uncharacterized protein</fullName>
    </submittedName>
</protein>
<comment type="caution">
    <text evidence="1">The sequence shown here is derived from an EMBL/GenBank/DDBJ whole genome shotgun (WGS) entry which is preliminary data.</text>
</comment>
<proteinExistence type="predicted"/>
<reference evidence="1" key="1">
    <citation type="journal article" date="2015" name="Nature">
        <title>Complex archaea that bridge the gap between prokaryotes and eukaryotes.</title>
        <authorList>
            <person name="Spang A."/>
            <person name="Saw J.H."/>
            <person name="Jorgensen S.L."/>
            <person name="Zaremba-Niedzwiedzka K."/>
            <person name="Martijn J."/>
            <person name="Lind A.E."/>
            <person name="van Eijk R."/>
            <person name="Schleper C."/>
            <person name="Guy L."/>
            <person name="Ettema T.J."/>
        </authorList>
    </citation>
    <scope>NUCLEOTIDE SEQUENCE</scope>
</reference>
<organism evidence="1">
    <name type="scientific">marine sediment metagenome</name>
    <dbReference type="NCBI Taxonomy" id="412755"/>
    <lineage>
        <taxon>unclassified sequences</taxon>
        <taxon>metagenomes</taxon>
        <taxon>ecological metagenomes</taxon>
    </lineage>
</organism>
<dbReference type="AlphaFoldDB" id="A0A0F9T1L5"/>
<gene>
    <name evidence="1" type="ORF">LCGC14_0708700</name>
</gene>
<name>A0A0F9T1L5_9ZZZZ</name>
<sequence length="156" mass="16766">MTITTAGGMWAKPIKEIGNGYIKFIARCIDLGADLYIGTGMEIGNNGELIKYTTAQPDWQTGITVAELIPDDDRYFIAKKNGAEILHNQKLASTYGIGDAVYQTGAGTWSLCDESDAESLLHTPAFVVGPADRFTAGVLKDIDDAFTSTEGIDILI</sequence>
<evidence type="ECO:0000313" key="1">
    <source>
        <dbReference type="EMBL" id="KKN42896.1"/>
    </source>
</evidence>
<accession>A0A0F9T1L5</accession>